<protein>
    <submittedName>
        <fullName evidence="2">Uncharacterized protein</fullName>
    </submittedName>
</protein>
<feature type="region of interest" description="Disordered" evidence="1">
    <location>
        <begin position="1"/>
        <end position="28"/>
    </location>
</feature>
<evidence type="ECO:0000256" key="1">
    <source>
        <dbReference type="SAM" id="MobiDB-lite"/>
    </source>
</evidence>
<comment type="caution">
    <text evidence="2">The sequence shown here is derived from an EMBL/GenBank/DDBJ whole genome shotgun (WGS) entry which is preliminary data.</text>
</comment>
<feature type="compositionally biased region" description="Basic and acidic residues" evidence="1">
    <location>
        <begin position="95"/>
        <end position="119"/>
    </location>
</feature>
<name>A0ABP0HSN9_9DINO</name>
<sequence>MWREFRPPSGDPAIAEAQEEREEAPFARRRGGFLFGACSGGKPRSEVEAEVENLKEAEEQLQKCKKGKQARVQQAEKEAEELAAPQKRKQKRKKGEAEQAEKWEELAPIEVKKESRKEE</sequence>
<feature type="region of interest" description="Disordered" evidence="1">
    <location>
        <begin position="62"/>
        <end position="119"/>
    </location>
</feature>
<evidence type="ECO:0000313" key="3">
    <source>
        <dbReference type="Proteomes" id="UP001642484"/>
    </source>
</evidence>
<gene>
    <name evidence="2" type="ORF">CCMP2556_LOCUS3031</name>
</gene>
<keyword evidence="3" id="KW-1185">Reference proteome</keyword>
<dbReference type="Proteomes" id="UP001642484">
    <property type="component" value="Unassembled WGS sequence"/>
</dbReference>
<proteinExistence type="predicted"/>
<dbReference type="EMBL" id="CAXAMN010001148">
    <property type="protein sequence ID" value="CAK8992857.1"/>
    <property type="molecule type" value="Genomic_DNA"/>
</dbReference>
<organism evidence="2 3">
    <name type="scientific">Durusdinium trenchii</name>
    <dbReference type="NCBI Taxonomy" id="1381693"/>
    <lineage>
        <taxon>Eukaryota</taxon>
        <taxon>Sar</taxon>
        <taxon>Alveolata</taxon>
        <taxon>Dinophyceae</taxon>
        <taxon>Suessiales</taxon>
        <taxon>Symbiodiniaceae</taxon>
        <taxon>Durusdinium</taxon>
    </lineage>
</organism>
<accession>A0ABP0HSN9</accession>
<reference evidence="2 3" key="1">
    <citation type="submission" date="2024-02" db="EMBL/GenBank/DDBJ databases">
        <authorList>
            <person name="Chen Y."/>
            <person name="Shah S."/>
            <person name="Dougan E. K."/>
            <person name="Thang M."/>
            <person name="Chan C."/>
        </authorList>
    </citation>
    <scope>NUCLEOTIDE SEQUENCE [LARGE SCALE GENOMIC DNA]</scope>
</reference>
<evidence type="ECO:0000313" key="2">
    <source>
        <dbReference type="EMBL" id="CAK8992857.1"/>
    </source>
</evidence>